<dbReference type="CDD" id="cd09603">
    <property type="entry name" value="M1_APN_like"/>
    <property type="match status" value="1"/>
</dbReference>
<keyword evidence="6" id="KW-0031">Aminopeptidase</keyword>
<comment type="catalytic activity">
    <reaction evidence="1">
        <text>Release of an N-terminal amino acid, Xaa-|-Yaa- from a peptide, amide or arylamide. Xaa is preferably Ala, but may be most amino acids including Pro (slow action). When a terminal hydrophobic residue is followed by a prolyl residue, the two may be released as an intact Xaa-Pro dipeptide.</text>
        <dbReference type="EC" id="3.4.11.2"/>
    </reaction>
</comment>
<evidence type="ECO:0000256" key="5">
    <source>
        <dbReference type="ARBA" id="ARBA00015611"/>
    </source>
</evidence>
<dbReference type="PANTHER" id="PTHR11533:SF174">
    <property type="entry name" value="PUROMYCIN-SENSITIVE AMINOPEPTIDASE-RELATED"/>
    <property type="match status" value="1"/>
</dbReference>
<dbReference type="PANTHER" id="PTHR11533">
    <property type="entry name" value="PROTEASE M1 ZINC METALLOPROTEASE"/>
    <property type="match status" value="1"/>
</dbReference>
<dbReference type="RefSeq" id="WP_135267637.1">
    <property type="nucleotide sequence ID" value="NZ_CP038436.1"/>
</dbReference>
<dbReference type="InterPro" id="IPR050344">
    <property type="entry name" value="Peptidase_M1_aminopeptidases"/>
</dbReference>
<dbReference type="Gene3D" id="1.10.390.10">
    <property type="entry name" value="Neutral Protease Domain 2"/>
    <property type="match status" value="1"/>
</dbReference>
<dbReference type="SUPFAM" id="SSF55486">
    <property type="entry name" value="Metalloproteases ('zincins'), catalytic domain"/>
    <property type="match status" value="1"/>
</dbReference>
<evidence type="ECO:0000256" key="3">
    <source>
        <dbReference type="ARBA" id="ARBA00010136"/>
    </source>
</evidence>
<dbReference type="Pfam" id="PF17900">
    <property type="entry name" value="Peptidase_M1_N"/>
    <property type="match status" value="1"/>
</dbReference>
<dbReference type="GO" id="GO:0042277">
    <property type="term" value="F:peptide binding"/>
    <property type="evidence" value="ECO:0007669"/>
    <property type="project" value="TreeGrafter"/>
</dbReference>
<dbReference type="EMBL" id="CP038436">
    <property type="protein sequence ID" value="QBX55646.1"/>
    <property type="molecule type" value="Genomic_DNA"/>
</dbReference>
<reference evidence="17 18" key="1">
    <citation type="submission" date="2019-03" db="EMBL/GenBank/DDBJ databases">
        <title>Three New Species of Nocardioides, Nocardioides euryhalodurans sp. nov., Nocardioides seonyuensis sp. nov. and Nocardioides eburneoflavus sp. nov. Iolated from Soil.</title>
        <authorList>
            <person name="Roh S.G."/>
            <person name="Lee C."/>
            <person name="Kim M.-K."/>
            <person name="Kim S.B."/>
        </authorList>
    </citation>
    <scope>NUCLEOTIDE SEQUENCE [LARGE SCALE GENOMIC DNA]</scope>
    <source>
        <strain evidence="17 18">MMS17-SY207-3</strain>
    </source>
</reference>
<dbReference type="Pfam" id="PF01433">
    <property type="entry name" value="Peptidase_M1"/>
    <property type="match status" value="1"/>
</dbReference>
<evidence type="ECO:0000256" key="8">
    <source>
        <dbReference type="ARBA" id="ARBA00022723"/>
    </source>
</evidence>
<comment type="similarity">
    <text evidence="3">Belongs to the peptidase M1 family.</text>
</comment>
<dbReference type="InterPro" id="IPR042097">
    <property type="entry name" value="Aminopeptidase_N-like_N_sf"/>
</dbReference>
<dbReference type="GO" id="GO:0006508">
    <property type="term" value="P:proteolysis"/>
    <property type="evidence" value="ECO:0007669"/>
    <property type="project" value="UniProtKB-KW"/>
</dbReference>
<evidence type="ECO:0000256" key="14">
    <source>
        <dbReference type="SAM" id="MobiDB-lite"/>
    </source>
</evidence>
<protein>
    <recommendedName>
        <fullName evidence="5">Aminopeptidase N</fullName>
        <ecNumber evidence="4">3.4.11.2</ecNumber>
    </recommendedName>
    <alternativeName>
        <fullName evidence="12">Alanine aminopeptidase</fullName>
    </alternativeName>
    <alternativeName>
        <fullName evidence="13">Lysyl aminopeptidase</fullName>
    </alternativeName>
</protein>
<evidence type="ECO:0000256" key="10">
    <source>
        <dbReference type="ARBA" id="ARBA00022833"/>
    </source>
</evidence>
<name>A0A4P7IEK0_9ACTN</name>
<dbReference type="InterPro" id="IPR001930">
    <property type="entry name" value="Peptidase_M1"/>
</dbReference>
<sequence length="486" mass="54172">MRVAALATLALLAGCTTSGTEPRSASPDTPAATETTGGSTPGHRDLDLALSSPREDSVYPDVGDPRVDALHYDLDLRWIPTARKLSAYARITFRATRDASSFQLDLAPPMRVLGSTLDGEHVTTRRRGDDLVFLAPVEKDVRYELVVIYVGRPRPVPAPTTRSDFTSLGFTVTDDGEVWTMQEPYGAHTWYPVNDHPSDKALYDFTIEAPSPWTGVANGRLVSLERGEETTTTSWQLTEPAASYLVTVAIADHVRSSNTTEDGLRVDYWVPRDMPDAARKVRVAAAAVDWIEERLGHYPFPSLGMVVTDSQSAMETQTMVTLGSTDYVLSAPVIVHELVHQWYGDQVSPADWRDVWLNEGMTMLLQWLWEDDHDVRPIAGTVSAARAADRTLRRQHGAPGAYDPGSFGESNIYYPPALMWNELRLELGDRRFFDIAARWLEEHDNTSVTRSQMYAHWERETGLELSDFFEAWIMGETTPERGVPTG</sequence>
<gene>
    <name evidence="17" type="ORF">EXE58_09405</name>
</gene>
<feature type="compositionally biased region" description="Polar residues" evidence="14">
    <location>
        <begin position="17"/>
        <end position="38"/>
    </location>
</feature>
<dbReference type="AlphaFoldDB" id="A0A4P7IEK0"/>
<feature type="domain" description="Peptidase M1 membrane alanine aminopeptidase" evidence="15">
    <location>
        <begin position="284"/>
        <end position="472"/>
    </location>
</feature>
<dbReference type="InterPro" id="IPR045357">
    <property type="entry name" value="Aminopeptidase_N-like_N"/>
</dbReference>
<dbReference type="GO" id="GO:0043171">
    <property type="term" value="P:peptide catabolic process"/>
    <property type="evidence" value="ECO:0007669"/>
    <property type="project" value="TreeGrafter"/>
</dbReference>
<dbReference type="GO" id="GO:0016285">
    <property type="term" value="F:alanyl aminopeptidase activity"/>
    <property type="evidence" value="ECO:0007669"/>
    <property type="project" value="UniProtKB-EC"/>
</dbReference>
<dbReference type="Gene3D" id="2.60.40.1730">
    <property type="entry name" value="tricorn interacting facor f3 domain"/>
    <property type="match status" value="1"/>
</dbReference>
<evidence type="ECO:0000256" key="9">
    <source>
        <dbReference type="ARBA" id="ARBA00022801"/>
    </source>
</evidence>
<accession>A0A4P7IEK0</accession>
<dbReference type="InterPro" id="IPR014782">
    <property type="entry name" value="Peptidase_M1_dom"/>
</dbReference>
<dbReference type="PROSITE" id="PS51257">
    <property type="entry name" value="PROKAR_LIPOPROTEIN"/>
    <property type="match status" value="1"/>
</dbReference>
<dbReference type="SUPFAM" id="SSF63737">
    <property type="entry name" value="Leukotriene A4 hydrolase N-terminal domain"/>
    <property type="match status" value="1"/>
</dbReference>
<evidence type="ECO:0000256" key="12">
    <source>
        <dbReference type="ARBA" id="ARBA00029811"/>
    </source>
</evidence>
<dbReference type="GO" id="GO:0005737">
    <property type="term" value="C:cytoplasm"/>
    <property type="evidence" value="ECO:0007669"/>
    <property type="project" value="TreeGrafter"/>
</dbReference>
<proteinExistence type="inferred from homology"/>
<evidence type="ECO:0000256" key="6">
    <source>
        <dbReference type="ARBA" id="ARBA00022438"/>
    </source>
</evidence>
<dbReference type="EC" id="3.4.11.2" evidence="4"/>
<dbReference type="Proteomes" id="UP000294853">
    <property type="component" value="Chromosome"/>
</dbReference>
<keyword evidence="10" id="KW-0862">Zinc</keyword>
<dbReference type="InterPro" id="IPR027268">
    <property type="entry name" value="Peptidase_M4/M1_CTD_sf"/>
</dbReference>
<dbReference type="GO" id="GO:0016020">
    <property type="term" value="C:membrane"/>
    <property type="evidence" value="ECO:0007669"/>
    <property type="project" value="TreeGrafter"/>
</dbReference>
<keyword evidence="8" id="KW-0479">Metal-binding</keyword>
<evidence type="ECO:0000259" key="15">
    <source>
        <dbReference type="Pfam" id="PF01433"/>
    </source>
</evidence>
<comment type="cofactor">
    <cofactor evidence="2">
        <name>Zn(2+)</name>
        <dbReference type="ChEBI" id="CHEBI:29105"/>
    </cofactor>
</comment>
<evidence type="ECO:0000313" key="17">
    <source>
        <dbReference type="EMBL" id="QBX55646.1"/>
    </source>
</evidence>
<evidence type="ECO:0000256" key="13">
    <source>
        <dbReference type="ARBA" id="ARBA00031533"/>
    </source>
</evidence>
<organism evidence="17 18">
    <name type="scientific">Nocardioides seonyuensis</name>
    <dbReference type="NCBI Taxonomy" id="2518371"/>
    <lineage>
        <taxon>Bacteria</taxon>
        <taxon>Bacillati</taxon>
        <taxon>Actinomycetota</taxon>
        <taxon>Actinomycetes</taxon>
        <taxon>Propionibacteriales</taxon>
        <taxon>Nocardioidaceae</taxon>
        <taxon>Nocardioides</taxon>
    </lineage>
</organism>
<dbReference type="GO" id="GO:0005615">
    <property type="term" value="C:extracellular space"/>
    <property type="evidence" value="ECO:0007669"/>
    <property type="project" value="TreeGrafter"/>
</dbReference>
<evidence type="ECO:0000256" key="7">
    <source>
        <dbReference type="ARBA" id="ARBA00022670"/>
    </source>
</evidence>
<dbReference type="OrthoDB" id="3885507at2"/>
<dbReference type="GO" id="GO:0070006">
    <property type="term" value="F:metalloaminopeptidase activity"/>
    <property type="evidence" value="ECO:0007669"/>
    <property type="project" value="TreeGrafter"/>
</dbReference>
<keyword evidence="7" id="KW-0645">Protease</keyword>
<dbReference type="PRINTS" id="PR00756">
    <property type="entry name" value="ALADIPTASE"/>
</dbReference>
<evidence type="ECO:0000256" key="11">
    <source>
        <dbReference type="ARBA" id="ARBA00023049"/>
    </source>
</evidence>
<evidence type="ECO:0000256" key="1">
    <source>
        <dbReference type="ARBA" id="ARBA00000098"/>
    </source>
</evidence>
<evidence type="ECO:0000256" key="2">
    <source>
        <dbReference type="ARBA" id="ARBA00001947"/>
    </source>
</evidence>
<dbReference type="GO" id="GO:0008270">
    <property type="term" value="F:zinc ion binding"/>
    <property type="evidence" value="ECO:0007669"/>
    <property type="project" value="InterPro"/>
</dbReference>
<feature type="domain" description="Aminopeptidase N-like N-terminal" evidence="16">
    <location>
        <begin position="70"/>
        <end position="245"/>
    </location>
</feature>
<evidence type="ECO:0000259" key="16">
    <source>
        <dbReference type="Pfam" id="PF17900"/>
    </source>
</evidence>
<keyword evidence="9" id="KW-0378">Hydrolase</keyword>
<keyword evidence="11" id="KW-0482">Metalloprotease</keyword>
<evidence type="ECO:0000313" key="18">
    <source>
        <dbReference type="Proteomes" id="UP000294853"/>
    </source>
</evidence>
<keyword evidence="18" id="KW-1185">Reference proteome</keyword>
<feature type="region of interest" description="Disordered" evidence="14">
    <location>
        <begin position="17"/>
        <end position="46"/>
    </location>
</feature>
<evidence type="ECO:0000256" key="4">
    <source>
        <dbReference type="ARBA" id="ARBA00012564"/>
    </source>
</evidence>
<dbReference type="KEGG" id="nsn:EXE58_09405"/>